<sequence>MAHRWMMKLLMWPSVPQTTRCTLPVQLVVASPPFLSWIRRGASLAIGPEKKVTREGTDYGRVFRGGSKSNCHLLALLILGCRIAGPIVESHNHTRKSKQPAGY</sequence>
<reference evidence="2" key="3">
    <citation type="submission" date="2022-06" db="UniProtKB">
        <authorList>
            <consortium name="EnsemblPlants"/>
        </authorList>
    </citation>
    <scope>IDENTIFICATION</scope>
</reference>
<name>A0A8R7P9B3_TRIUA</name>
<protein>
    <recommendedName>
        <fullName evidence="4">Secreted protein</fullName>
    </recommendedName>
</protein>
<evidence type="ECO:0000313" key="3">
    <source>
        <dbReference type="Proteomes" id="UP000015106"/>
    </source>
</evidence>
<feature type="signal peptide" evidence="1">
    <location>
        <begin position="1"/>
        <end position="21"/>
    </location>
</feature>
<keyword evidence="3" id="KW-1185">Reference proteome</keyword>
<reference evidence="2" key="2">
    <citation type="submission" date="2018-03" db="EMBL/GenBank/DDBJ databases">
        <title>The Triticum urartu genome reveals the dynamic nature of wheat genome evolution.</title>
        <authorList>
            <person name="Ling H."/>
            <person name="Ma B."/>
            <person name="Shi X."/>
            <person name="Liu H."/>
            <person name="Dong L."/>
            <person name="Sun H."/>
            <person name="Cao Y."/>
            <person name="Gao Q."/>
            <person name="Zheng S."/>
            <person name="Li Y."/>
            <person name="Yu Y."/>
            <person name="Du H."/>
            <person name="Qi M."/>
            <person name="Li Y."/>
            <person name="Yu H."/>
            <person name="Cui Y."/>
            <person name="Wang N."/>
            <person name="Chen C."/>
            <person name="Wu H."/>
            <person name="Zhao Y."/>
            <person name="Zhang J."/>
            <person name="Li Y."/>
            <person name="Zhou W."/>
            <person name="Zhang B."/>
            <person name="Hu W."/>
            <person name="Eijk M."/>
            <person name="Tang J."/>
            <person name="Witsenboer H."/>
            <person name="Zhao S."/>
            <person name="Li Z."/>
            <person name="Zhang A."/>
            <person name="Wang D."/>
            <person name="Liang C."/>
        </authorList>
    </citation>
    <scope>NUCLEOTIDE SEQUENCE [LARGE SCALE GENOMIC DNA]</scope>
    <source>
        <strain evidence="2">cv. G1812</strain>
    </source>
</reference>
<dbReference type="EnsemblPlants" id="TuG1812G0200000390.01.T01">
    <property type="protein sequence ID" value="TuG1812G0200000390.01.T01"/>
    <property type="gene ID" value="TuG1812G0200000390.01"/>
</dbReference>
<feature type="chain" id="PRO_5035922075" description="Secreted protein" evidence="1">
    <location>
        <begin position="22"/>
        <end position="103"/>
    </location>
</feature>
<reference evidence="3" key="1">
    <citation type="journal article" date="2013" name="Nature">
        <title>Draft genome of the wheat A-genome progenitor Triticum urartu.</title>
        <authorList>
            <person name="Ling H.Q."/>
            <person name="Zhao S."/>
            <person name="Liu D."/>
            <person name="Wang J."/>
            <person name="Sun H."/>
            <person name="Zhang C."/>
            <person name="Fan H."/>
            <person name="Li D."/>
            <person name="Dong L."/>
            <person name="Tao Y."/>
            <person name="Gao C."/>
            <person name="Wu H."/>
            <person name="Li Y."/>
            <person name="Cui Y."/>
            <person name="Guo X."/>
            <person name="Zheng S."/>
            <person name="Wang B."/>
            <person name="Yu K."/>
            <person name="Liang Q."/>
            <person name="Yang W."/>
            <person name="Lou X."/>
            <person name="Chen J."/>
            <person name="Feng M."/>
            <person name="Jian J."/>
            <person name="Zhang X."/>
            <person name="Luo G."/>
            <person name="Jiang Y."/>
            <person name="Liu J."/>
            <person name="Wang Z."/>
            <person name="Sha Y."/>
            <person name="Zhang B."/>
            <person name="Wu H."/>
            <person name="Tang D."/>
            <person name="Shen Q."/>
            <person name="Xue P."/>
            <person name="Zou S."/>
            <person name="Wang X."/>
            <person name="Liu X."/>
            <person name="Wang F."/>
            <person name="Yang Y."/>
            <person name="An X."/>
            <person name="Dong Z."/>
            <person name="Zhang K."/>
            <person name="Zhang X."/>
            <person name="Luo M.C."/>
            <person name="Dvorak J."/>
            <person name="Tong Y."/>
            <person name="Wang J."/>
            <person name="Yang H."/>
            <person name="Li Z."/>
            <person name="Wang D."/>
            <person name="Zhang A."/>
            <person name="Wang J."/>
        </authorList>
    </citation>
    <scope>NUCLEOTIDE SEQUENCE</scope>
    <source>
        <strain evidence="3">cv. G1812</strain>
    </source>
</reference>
<keyword evidence="1" id="KW-0732">Signal</keyword>
<organism evidence="2 3">
    <name type="scientific">Triticum urartu</name>
    <name type="common">Red wild einkorn</name>
    <name type="synonym">Crithodium urartu</name>
    <dbReference type="NCBI Taxonomy" id="4572"/>
    <lineage>
        <taxon>Eukaryota</taxon>
        <taxon>Viridiplantae</taxon>
        <taxon>Streptophyta</taxon>
        <taxon>Embryophyta</taxon>
        <taxon>Tracheophyta</taxon>
        <taxon>Spermatophyta</taxon>
        <taxon>Magnoliopsida</taxon>
        <taxon>Liliopsida</taxon>
        <taxon>Poales</taxon>
        <taxon>Poaceae</taxon>
        <taxon>BOP clade</taxon>
        <taxon>Pooideae</taxon>
        <taxon>Triticodae</taxon>
        <taxon>Triticeae</taxon>
        <taxon>Triticinae</taxon>
        <taxon>Triticum</taxon>
    </lineage>
</organism>
<dbReference type="Gramene" id="TuG1812G0200000390.01.T01">
    <property type="protein sequence ID" value="TuG1812G0200000390.01.T01"/>
    <property type="gene ID" value="TuG1812G0200000390.01"/>
</dbReference>
<evidence type="ECO:0008006" key="4">
    <source>
        <dbReference type="Google" id="ProtNLM"/>
    </source>
</evidence>
<proteinExistence type="predicted"/>
<evidence type="ECO:0000256" key="1">
    <source>
        <dbReference type="SAM" id="SignalP"/>
    </source>
</evidence>
<evidence type="ECO:0000313" key="2">
    <source>
        <dbReference type="EnsemblPlants" id="TuG1812G0200000390.01.T01"/>
    </source>
</evidence>
<dbReference type="Proteomes" id="UP000015106">
    <property type="component" value="Chromosome 2"/>
</dbReference>
<dbReference type="AlphaFoldDB" id="A0A8R7P9B3"/>
<accession>A0A8R7P9B3</accession>